<dbReference type="Pfam" id="PF12854">
    <property type="entry name" value="PPR_1"/>
    <property type="match status" value="1"/>
</dbReference>
<dbReference type="Pfam" id="PF01535">
    <property type="entry name" value="PPR"/>
    <property type="match status" value="6"/>
</dbReference>
<feature type="repeat" description="PPR" evidence="3">
    <location>
        <begin position="156"/>
        <end position="186"/>
    </location>
</feature>
<dbReference type="Proteomes" id="UP000515123">
    <property type="component" value="Linkage group 20"/>
</dbReference>
<dbReference type="Gene3D" id="1.25.40.10">
    <property type="entry name" value="Tetratricopeptide repeat domain"/>
    <property type="match status" value="4"/>
</dbReference>
<dbReference type="FunFam" id="1.25.40.10:FF:000344">
    <property type="entry name" value="Pentatricopeptide repeat-containing protein"/>
    <property type="match status" value="1"/>
</dbReference>
<dbReference type="InterPro" id="IPR011990">
    <property type="entry name" value="TPR-like_helical_dom_sf"/>
</dbReference>
<evidence type="ECO:0000259" key="4">
    <source>
        <dbReference type="Pfam" id="PF14432"/>
    </source>
</evidence>
<feature type="repeat" description="PPR" evidence="3">
    <location>
        <begin position="462"/>
        <end position="492"/>
    </location>
</feature>
<dbReference type="FunFam" id="1.25.40.10:FF:000073">
    <property type="entry name" value="Pentatricopeptide repeat-containing protein chloroplastic"/>
    <property type="match status" value="1"/>
</dbReference>
<reference evidence="6" key="2">
    <citation type="submission" date="2025-08" db="UniProtKB">
        <authorList>
            <consortium name="RefSeq"/>
        </authorList>
    </citation>
    <scope>IDENTIFICATION</scope>
    <source>
        <tissue evidence="6">Leaf</tissue>
    </source>
</reference>
<evidence type="ECO:0000256" key="3">
    <source>
        <dbReference type="PROSITE-ProRule" id="PRU00708"/>
    </source>
</evidence>
<gene>
    <name evidence="6" type="primary">LOC109726087</name>
</gene>
<evidence type="ECO:0000313" key="6">
    <source>
        <dbReference type="RefSeq" id="XP_020111106.1"/>
    </source>
</evidence>
<keyword evidence="5" id="KW-1185">Reference proteome</keyword>
<dbReference type="InterPro" id="IPR046960">
    <property type="entry name" value="PPR_At4g14850-like_plant"/>
</dbReference>
<dbReference type="GO" id="GO:0003723">
    <property type="term" value="F:RNA binding"/>
    <property type="evidence" value="ECO:0007669"/>
    <property type="project" value="InterPro"/>
</dbReference>
<dbReference type="Pfam" id="PF20431">
    <property type="entry name" value="E_motif"/>
    <property type="match status" value="1"/>
</dbReference>
<organism evidence="5 6">
    <name type="scientific">Ananas comosus</name>
    <name type="common">Pineapple</name>
    <name type="synonym">Ananas ananas</name>
    <dbReference type="NCBI Taxonomy" id="4615"/>
    <lineage>
        <taxon>Eukaryota</taxon>
        <taxon>Viridiplantae</taxon>
        <taxon>Streptophyta</taxon>
        <taxon>Embryophyta</taxon>
        <taxon>Tracheophyta</taxon>
        <taxon>Spermatophyta</taxon>
        <taxon>Magnoliopsida</taxon>
        <taxon>Liliopsida</taxon>
        <taxon>Poales</taxon>
        <taxon>Bromeliaceae</taxon>
        <taxon>Bromelioideae</taxon>
        <taxon>Ananas</taxon>
    </lineage>
</organism>
<dbReference type="PROSITE" id="PS51375">
    <property type="entry name" value="PPR"/>
    <property type="match status" value="6"/>
</dbReference>
<name>A0A6P5GR19_ANACO</name>
<dbReference type="GeneID" id="109726087"/>
<dbReference type="FunFam" id="1.25.40.10:FF:000381">
    <property type="entry name" value="Pentatricopeptide repeat-containing protein"/>
    <property type="match status" value="1"/>
</dbReference>
<dbReference type="Gramene" id="Aco025372.1.mrna1">
    <property type="protein sequence ID" value="Aco025372.1.mrna1"/>
    <property type="gene ID" value="Aco025372.1.path1"/>
</dbReference>
<dbReference type="GO" id="GO:0008270">
    <property type="term" value="F:zinc ion binding"/>
    <property type="evidence" value="ECO:0007669"/>
    <property type="project" value="InterPro"/>
</dbReference>
<keyword evidence="2" id="KW-0809">Transit peptide</keyword>
<evidence type="ECO:0000256" key="1">
    <source>
        <dbReference type="ARBA" id="ARBA00022737"/>
    </source>
</evidence>
<dbReference type="NCBIfam" id="TIGR00756">
    <property type="entry name" value="PPR"/>
    <property type="match status" value="6"/>
</dbReference>
<dbReference type="OrthoDB" id="750109at2759"/>
<dbReference type="AlphaFoldDB" id="A0A6P5GR19"/>
<reference evidence="5" key="1">
    <citation type="journal article" date="2015" name="Nat. Genet.">
        <title>The pineapple genome and the evolution of CAM photosynthesis.</title>
        <authorList>
            <person name="Ming R."/>
            <person name="VanBuren R."/>
            <person name="Wai C.M."/>
            <person name="Tang H."/>
            <person name="Schatz M.C."/>
            <person name="Bowers J.E."/>
            <person name="Lyons E."/>
            <person name="Wang M.L."/>
            <person name="Chen J."/>
            <person name="Biggers E."/>
            <person name="Zhang J."/>
            <person name="Huang L."/>
            <person name="Zhang L."/>
            <person name="Miao W."/>
            <person name="Zhang J."/>
            <person name="Ye Z."/>
            <person name="Miao C."/>
            <person name="Lin Z."/>
            <person name="Wang H."/>
            <person name="Zhou H."/>
            <person name="Yim W.C."/>
            <person name="Priest H.D."/>
            <person name="Zheng C."/>
            <person name="Woodhouse M."/>
            <person name="Edger P.P."/>
            <person name="Guyot R."/>
            <person name="Guo H.B."/>
            <person name="Guo H."/>
            <person name="Zheng G."/>
            <person name="Singh R."/>
            <person name="Sharma A."/>
            <person name="Min X."/>
            <person name="Zheng Y."/>
            <person name="Lee H."/>
            <person name="Gurtowski J."/>
            <person name="Sedlazeck F.J."/>
            <person name="Harkess A."/>
            <person name="McKain M.R."/>
            <person name="Liao Z."/>
            <person name="Fang J."/>
            <person name="Liu J."/>
            <person name="Zhang X."/>
            <person name="Zhang Q."/>
            <person name="Hu W."/>
            <person name="Qin Y."/>
            <person name="Wang K."/>
            <person name="Chen L.Y."/>
            <person name="Shirley N."/>
            <person name="Lin Y.R."/>
            <person name="Liu L.Y."/>
            <person name="Hernandez A.G."/>
            <person name="Wright C.L."/>
            <person name="Bulone V."/>
            <person name="Tuskan G.A."/>
            <person name="Heath K."/>
            <person name="Zee F."/>
            <person name="Moore P.H."/>
            <person name="Sunkar R."/>
            <person name="Leebens-Mack J.H."/>
            <person name="Mockler T."/>
            <person name="Bennetzen J.L."/>
            <person name="Freeling M."/>
            <person name="Sankoff D."/>
            <person name="Paterson A.H."/>
            <person name="Zhu X."/>
            <person name="Yang X."/>
            <person name="Smith J.A."/>
            <person name="Cushman J.C."/>
            <person name="Paull R.E."/>
            <person name="Yu Q."/>
        </authorList>
    </citation>
    <scope>NUCLEOTIDE SEQUENCE [LARGE SCALE GENOMIC DNA]</scope>
    <source>
        <strain evidence="5">cv. F153</strain>
    </source>
</reference>
<dbReference type="SUPFAM" id="SSF48452">
    <property type="entry name" value="TPR-like"/>
    <property type="match status" value="1"/>
</dbReference>
<dbReference type="InterPro" id="IPR046849">
    <property type="entry name" value="E2_motif"/>
</dbReference>
<feature type="repeat" description="PPR" evidence="3">
    <location>
        <begin position="86"/>
        <end position="120"/>
    </location>
</feature>
<feature type="domain" description="DYW" evidence="4">
    <location>
        <begin position="606"/>
        <end position="698"/>
    </location>
</feature>
<dbReference type="GO" id="GO:0009451">
    <property type="term" value="P:RNA modification"/>
    <property type="evidence" value="ECO:0007669"/>
    <property type="project" value="InterPro"/>
</dbReference>
<dbReference type="PANTHER" id="PTHR47926:SF366">
    <property type="entry name" value="PENTATRICOPEPTIDE REPEAT SUPERFAMILY PROTEIN"/>
    <property type="match status" value="1"/>
</dbReference>
<evidence type="ECO:0000313" key="5">
    <source>
        <dbReference type="Proteomes" id="UP000515123"/>
    </source>
</evidence>
<dbReference type="FunFam" id="1.25.40.10:FF:000366">
    <property type="entry name" value="Pentatricopeptide (PPR) repeat-containing protein"/>
    <property type="match status" value="1"/>
</dbReference>
<keyword evidence="1" id="KW-0677">Repeat</keyword>
<dbReference type="InterPro" id="IPR046848">
    <property type="entry name" value="E_motif"/>
</dbReference>
<feature type="repeat" description="PPR" evidence="3">
    <location>
        <begin position="187"/>
        <end position="221"/>
    </location>
</feature>
<dbReference type="RefSeq" id="XP_020111106.1">
    <property type="nucleotide sequence ID" value="XM_020255517.1"/>
</dbReference>
<evidence type="ECO:0000256" key="2">
    <source>
        <dbReference type="ARBA" id="ARBA00022946"/>
    </source>
</evidence>
<proteinExistence type="predicted"/>
<accession>A0A6P5GR19</accession>
<dbReference type="Pfam" id="PF14432">
    <property type="entry name" value="DYW_deaminase"/>
    <property type="match status" value="1"/>
</dbReference>
<protein>
    <submittedName>
        <fullName evidence="6">Pentatricopeptide repeat-containing protein At4g21065-like</fullName>
    </submittedName>
</protein>
<feature type="repeat" description="PPR" evidence="3">
    <location>
        <begin position="391"/>
        <end position="425"/>
    </location>
</feature>
<dbReference type="Pfam" id="PF13041">
    <property type="entry name" value="PPR_2"/>
    <property type="match status" value="1"/>
</dbReference>
<dbReference type="Pfam" id="PF20430">
    <property type="entry name" value="Eplus_motif"/>
    <property type="match status" value="1"/>
</dbReference>
<feature type="repeat" description="PPR" evidence="3">
    <location>
        <begin position="290"/>
        <end position="324"/>
    </location>
</feature>
<dbReference type="InterPro" id="IPR032867">
    <property type="entry name" value="DYW_dom"/>
</dbReference>
<dbReference type="InterPro" id="IPR002885">
    <property type="entry name" value="PPR_rpt"/>
</dbReference>
<sequence length="698" mass="76473">MAGLLPHRWQWRGPGRVLRDPVVVARLLQRCARAGDAARGEQLHALLVTSAAAAATFVANHLVSMYAKCGRVDRALAVFDAMPSRNLVSFSALVSGLAQNAAFARALAAFSAMLAAGFKPTQFAFSSAVRAAASSGFSEAGKQLHCLSLKSGFNVDLFVASNLVDLYAKCGSMGEALKVFDEMPHKDEVAWTAVIDGHAKNANLSEAVSAFRDMLREGAVNADQHVLCSALSAGGILNSPRLGTSLHSYVIKVGLSSDTSVRNALTGMYAKARDMESATIVVGADAACWNVVSSTSLIDGYIEMGRIEEAVRTYSESRRRCIEPNEFTFSSMIKGCAAQAALEQGAQLHAHVIKANFFKDPFVSSTLVDMYGKCGLLNFAIQLFDEITNPTDIAWNSLISALAQHGKGKDAVRAFDRLILAGIRPSYITFISLLMACSHSGLVEEGLKYFDLMKEKYGIEPREEHYSCIIDMYSRAGRLREAEEFIREMPVEPNAYGWCSLLGACRIRGNKELGELAAENLLKLEPENSGIHVLLSGIYASLGQWEDVKALRKLMRDSRVKKLPGFSWVDVNNKTHVFGSEDWSHPRKDEIYKKLEEISMKIREEGYAPDTGALSCNLEDSLKERILYHHSERIAVAFALIGVPAGKPIIVKKNLRVCADCHAAMKLISKAERREIILRDNTRFHHFAGGSCSCGDFW</sequence>
<dbReference type="PANTHER" id="PTHR47926">
    <property type="entry name" value="PENTATRICOPEPTIDE REPEAT-CONTAINING PROTEIN"/>
    <property type="match status" value="1"/>
</dbReference>